<organism evidence="1 2">
    <name type="scientific">Vanilla planifolia</name>
    <name type="common">Vanilla</name>
    <dbReference type="NCBI Taxonomy" id="51239"/>
    <lineage>
        <taxon>Eukaryota</taxon>
        <taxon>Viridiplantae</taxon>
        <taxon>Streptophyta</taxon>
        <taxon>Embryophyta</taxon>
        <taxon>Tracheophyta</taxon>
        <taxon>Spermatophyta</taxon>
        <taxon>Magnoliopsida</taxon>
        <taxon>Liliopsida</taxon>
        <taxon>Asparagales</taxon>
        <taxon>Orchidaceae</taxon>
        <taxon>Vanilloideae</taxon>
        <taxon>Vanilleae</taxon>
        <taxon>Vanilla</taxon>
    </lineage>
</organism>
<sequence length="438" mass="50632">MEGGPRTCGFFFFRVMETNPLRRHPLKTRECGLITEYEKCFLSDTFKVYYTMRDLNEDISNSWHLYHENKISNGQIYNGCMLNSLNQCSVYDKDILKRKILEHEAIFRKQVHELHRLYKIQKELMQELLQNGSNRCSKWEINSNAWSSRPDIRTQGCTKIWQTSHCLRTCINKRSDIQLPAVYIDCEIRNNGEKDFDGSSSMTTVPYSRDSKLYPNGEVKLSLVNISSANGWKGTDNLDSGSKNGFSHGLGDLNEPIEGQTSFVQTVSSFPLQIFESERQLKENHKHNVPLRETKSLLESTLSKDKDFGKRGRAFWINETMWLFSDYLKGLNDNEMLLEGFKMRRCIADESFPAVLGQLKKVRRNTGRSSMQAREGEPLNDDGSLKEVLGSIPEKFLSDKNVHNTEYEVERFCMIDWGEDEGDCRDKDVLHYIATALT</sequence>
<comment type="caution">
    <text evidence="1">The sequence shown here is derived from an EMBL/GenBank/DDBJ whole genome shotgun (WGS) entry which is preliminary data.</text>
</comment>
<dbReference type="PANTHER" id="PTHR33167:SF4">
    <property type="entry name" value="TRANSCRIPTION FACTOR, PUTATIVE (DUF863)-RELATED"/>
    <property type="match status" value="1"/>
</dbReference>
<accession>A0A835UR42</accession>
<gene>
    <name evidence="1" type="ORF">HPP92_017528</name>
</gene>
<evidence type="ECO:0000313" key="1">
    <source>
        <dbReference type="EMBL" id="KAG0470828.1"/>
    </source>
</evidence>
<proteinExistence type="predicted"/>
<dbReference type="EMBL" id="JADCNL010000008">
    <property type="protein sequence ID" value="KAG0470828.1"/>
    <property type="molecule type" value="Genomic_DNA"/>
</dbReference>
<keyword evidence="2" id="KW-1185">Reference proteome</keyword>
<name>A0A835UR42_VANPL</name>
<dbReference type="AlphaFoldDB" id="A0A835UR42"/>
<dbReference type="PANTHER" id="PTHR33167">
    <property type="entry name" value="TRANSCRIPTION FACTOR, PUTATIVE (DUF863)-RELATED"/>
    <property type="match status" value="1"/>
</dbReference>
<evidence type="ECO:0000313" key="2">
    <source>
        <dbReference type="Proteomes" id="UP000636800"/>
    </source>
</evidence>
<dbReference type="OrthoDB" id="4062651at2759"/>
<reference evidence="1 2" key="1">
    <citation type="journal article" date="2020" name="Nat. Food">
        <title>A phased Vanilla planifolia genome enables genetic improvement of flavour and production.</title>
        <authorList>
            <person name="Hasing T."/>
            <person name="Tang H."/>
            <person name="Brym M."/>
            <person name="Khazi F."/>
            <person name="Huang T."/>
            <person name="Chambers A.H."/>
        </authorList>
    </citation>
    <scope>NUCLEOTIDE SEQUENCE [LARGE SCALE GENOMIC DNA]</scope>
    <source>
        <tissue evidence="1">Leaf</tissue>
    </source>
</reference>
<protein>
    <submittedName>
        <fullName evidence="1">Uncharacterized protein</fullName>
    </submittedName>
</protein>
<dbReference type="Proteomes" id="UP000636800">
    <property type="component" value="Unassembled WGS sequence"/>
</dbReference>